<dbReference type="Proteomes" id="UP000827721">
    <property type="component" value="Unassembled WGS sequence"/>
</dbReference>
<evidence type="ECO:0000313" key="6">
    <source>
        <dbReference type="Proteomes" id="UP000827721"/>
    </source>
</evidence>
<dbReference type="InterPro" id="IPR000782">
    <property type="entry name" value="FAS1_domain"/>
</dbReference>
<organism evidence="5 6">
    <name type="scientific">Xanthoceras sorbifolium</name>
    <dbReference type="NCBI Taxonomy" id="99658"/>
    <lineage>
        <taxon>Eukaryota</taxon>
        <taxon>Viridiplantae</taxon>
        <taxon>Streptophyta</taxon>
        <taxon>Embryophyta</taxon>
        <taxon>Tracheophyta</taxon>
        <taxon>Spermatophyta</taxon>
        <taxon>Magnoliopsida</taxon>
        <taxon>eudicotyledons</taxon>
        <taxon>Gunneridae</taxon>
        <taxon>Pentapetalae</taxon>
        <taxon>rosids</taxon>
        <taxon>malvids</taxon>
        <taxon>Sapindales</taxon>
        <taxon>Sapindaceae</taxon>
        <taxon>Xanthoceroideae</taxon>
        <taxon>Xanthoceras</taxon>
    </lineage>
</organism>
<evidence type="ECO:0000256" key="2">
    <source>
        <dbReference type="ARBA" id="ARBA00022974"/>
    </source>
</evidence>
<dbReference type="SUPFAM" id="SSF82153">
    <property type="entry name" value="FAS1 domain"/>
    <property type="match status" value="2"/>
</dbReference>
<keyword evidence="2" id="KW-0654">Proteoglycan</keyword>
<keyword evidence="6" id="KW-1185">Reference proteome</keyword>
<feature type="signal peptide" evidence="3">
    <location>
        <begin position="1"/>
        <end position="18"/>
    </location>
</feature>
<keyword evidence="2" id="KW-0325">Glycoprotein</keyword>
<feature type="chain" id="PRO_5045989859" description="FAS1 domain-containing protein" evidence="3">
    <location>
        <begin position="19"/>
        <end position="382"/>
    </location>
</feature>
<name>A0ABQ8I331_9ROSI</name>
<feature type="domain" description="FAS1" evidence="4">
    <location>
        <begin position="26"/>
        <end position="161"/>
    </location>
</feature>
<keyword evidence="3" id="KW-0732">Signal</keyword>
<comment type="caution">
    <text evidence="5">The sequence shown here is derived from an EMBL/GenBank/DDBJ whole genome shotgun (WGS) entry which is preliminary data.</text>
</comment>
<dbReference type="EMBL" id="JAFEMO010000005">
    <property type="protein sequence ID" value="KAH7571024.1"/>
    <property type="molecule type" value="Genomic_DNA"/>
</dbReference>
<evidence type="ECO:0000256" key="3">
    <source>
        <dbReference type="SAM" id="SignalP"/>
    </source>
</evidence>
<sequence length="382" mass="41403">MASNKLLLIASIALSVLSLPSSSLSTSSLLRAADALSHSGFLSMSLTLQLLSTNLTSSSCTRPPPFLTIFSPSDSAFASSGQPSLSLLHFHFSPLRLPPSSLKSLRFNSKIPTLSSNRSLTVTSSSLPPRHRRCVSLNGVRINADSPVYDDGTSIIVFGINEFLDPGYGVSRPAANHKCQQEAASFIDTTGVFEEVGGILRSKGYSVMASFLELQVIGFKEKSTTWISSTGLTLFAPVDQAMMINAGNFSEYASLFFRHLVPCKILWNDLNGFNDGVELKTLLKGFKINVTRSGEVLMLNGVGFTSLDLYYSDWLVVHGLRQVLTVPERPKEVAAASSLVIGSDTGKIAPHDNEMAICLRLKMELRPTSVSSPNLEYSKTRK</sequence>
<dbReference type="InterPro" id="IPR052806">
    <property type="entry name" value="Fasciclin-like_AGP"/>
</dbReference>
<accession>A0ABQ8I331</accession>
<dbReference type="PROSITE" id="PS50213">
    <property type="entry name" value="FAS1"/>
    <property type="match status" value="1"/>
</dbReference>
<dbReference type="InterPro" id="IPR036378">
    <property type="entry name" value="FAS1_dom_sf"/>
</dbReference>
<dbReference type="Pfam" id="PF02469">
    <property type="entry name" value="Fasciclin"/>
    <property type="match status" value="1"/>
</dbReference>
<dbReference type="PANTHER" id="PTHR33985">
    <property type="entry name" value="OS02G0491300 PROTEIN-RELATED"/>
    <property type="match status" value="1"/>
</dbReference>
<evidence type="ECO:0000256" key="1">
    <source>
        <dbReference type="ARBA" id="ARBA00007843"/>
    </source>
</evidence>
<proteinExistence type="inferred from homology"/>
<protein>
    <recommendedName>
        <fullName evidence="4">FAS1 domain-containing protein</fullName>
    </recommendedName>
</protein>
<reference evidence="5 6" key="1">
    <citation type="submission" date="2021-02" db="EMBL/GenBank/DDBJ databases">
        <title>Plant Genome Project.</title>
        <authorList>
            <person name="Zhang R.-G."/>
        </authorList>
    </citation>
    <scope>NUCLEOTIDE SEQUENCE [LARGE SCALE GENOMIC DNA]</scope>
    <source>
        <tissue evidence="5">Leaves</tissue>
    </source>
</reference>
<evidence type="ECO:0000259" key="4">
    <source>
        <dbReference type="PROSITE" id="PS50213"/>
    </source>
</evidence>
<gene>
    <name evidence="5" type="ORF">JRO89_XS05G0241600</name>
</gene>
<dbReference type="PANTHER" id="PTHR33985:SF17">
    <property type="entry name" value="FASCICLIN-LIKE ARABINOGALACTAN PROTEIN 20"/>
    <property type="match status" value="1"/>
</dbReference>
<dbReference type="SMART" id="SM00554">
    <property type="entry name" value="FAS1"/>
    <property type="match status" value="2"/>
</dbReference>
<evidence type="ECO:0000313" key="5">
    <source>
        <dbReference type="EMBL" id="KAH7571024.1"/>
    </source>
</evidence>
<comment type="similarity">
    <text evidence="1">Belongs to the fasciclin-like AGP family.</text>
</comment>
<dbReference type="Gene3D" id="2.30.180.10">
    <property type="entry name" value="FAS1 domain"/>
    <property type="match status" value="1"/>
</dbReference>